<keyword evidence="7" id="KW-1185">Reference proteome</keyword>
<evidence type="ECO:0000256" key="1">
    <source>
        <dbReference type="ARBA" id="ARBA00004370"/>
    </source>
</evidence>
<evidence type="ECO:0000313" key="6">
    <source>
        <dbReference type="EMBL" id="QQP93232.1"/>
    </source>
</evidence>
<evidence type="ECO:0000256" key="2">
    <source>
        <dbReference type="ARBA" id="ARBA00022692"/>
    </source>
</evidence>
<keyword evidence="2 5" id="KW-0812">Transmembrane</keyword>
<reference evidence="6" key="1">
    <citation type="submission" date="2021-02" db="EMBL/GenBank/DDBJ databases">
        <title>Skermanella TT6 skin isolate.</title>
        <authorList>
            <person name="Lee K."/>
            <person name="Ganzorig M."/>
        </authorList>
    </citation>
    <scope>NUCLEOTIDE SEQUENCE</scope>
    <source>
        <strain evidence="6">TT6</strain>
    </source>
</reference>
<gene>
    <name evidence="6" type="ORF">IGS68_29365</name>
</gene>
<dbReference type="InterPro" id="IPR007792">
    <property type="entry name" value="T4SS_VirB3/TrbD/AvhB"/>
</dbReference>
<evidence type="ECO:0000256" key="4">
    <source>
        <dbReference type="ARBA" id="ARBA00023136"/>
    </source>
</evidence>
<organism evidence="6 7">
    <name type="scientific">Skermanella cutis</name>
    <dbReference type="NCBI Taxonomy" id="2775420"/>
    <lineage>
        <taxon>Bacteria</taxon>
        <taxon>Pseudomonadati</taxon>
        <taxon>Pseudomonadota</taxon>
        <taxon>Alphaproteobacteria</taxon>
        <taxon>Rhodospirillales</taxon>
        <taxon>Azospirillaceae</taxon>
        <taxon>Skermanella</taxon>
    </lineage>
</organism>
<dbReference type="RefSeq" id="WP_201082694.1">
    <property type="nucleotide sequence ID" value="NZ_CP067421.1"/>
</dbReference>
<protein>
    <submittedName>
        <fullName evidence="6">VirB3 family type IV secretion system protein</fullName>
    </submittedName>
</protein>
<feature type="transmembrane region" description="Helical" evidence="5">
    <location>
        <begin position="37"/>
        <end position="61"/>
    </location>
</feature>
<evidence type="ECO:0000256" key="5">
    <source>
        <dbReference type="SAM" id="Phobius"/>
    </source>
</evidence>
<name>A0ABX7BFT0_9PROT</name>
<dbReference type="Proteomes" id="UP000595197">
    <property type="component" value="Plasmid pTT6-1"/>
</dbReference>
<geneLocation type="plasmid" evidence="6 7">
    <name>pTT6-1</name>
</geneLocation>
<keyword evidence="3 5" id="KW-1133">Transmembrane helix</keyword>
<dbReference type="Pfam" id="PF05101">
    <property type="entry name" value="VirB3"/>
    <property type="match status" value="1"/>
</dbReference>
<keyword evidence="4 5" id="KW-0472">Membrane</keyword>
<evidence type="ECO:0000313" key="7">
    <source>
        <dbReference type="Proteomes" id="UP000595197"/>
    </source>
</evidence>
<dbReference type="EMBL" id="CP067421">
    <property type="protein sequence ID" value="QQP93232.1"/>
    <property type="molecule type" value="Genomic_DNA"/>
</dbReference>
<comment type="subcellular location">
    <subcellularLocation>
        <location evidence="1">Membrane</location>
    </subcellularLocation>
</comment>
<sequence>MNTIRLNQALVRPLLVAGGERIPTGLVVGSGFGLLAFGWQFVSVLCAAIGLLCLTAGLAVVQAMAKRDPQMFDVYRRYLIYRPYYPARPSAFGGR</sequence>
<proteinExistence type="predicted"/>
<evidence type="ECO:0000256" key="3">
    <source>
        <dbReference type="ARBA" id="ARBA00022989"/>
    </source>
</evidence>
<keyword evidence="6" id="KW-0614">Plasmid</keyword>
<accession>A0ABX7BFT0</accession>